<keyword evidence="3 11" id="KW-0894">Sodium channel</keyword>
<name>A0ABM0M5Y1_SACKO</name>
<evidence type="ECO:0000256" key="7">
    <source>
        <dbReference type="ARBA" id="ARBA00023065"/>
    </source>
</evidence>
<evidence type="ECO:0000256" key="8">
    <source>
        <dbReference type="ARBA" id="ARBA00023136"/>
    </source>
</evidence>
<keyword evidence="5 13" id="KW-1133">Transmembrane helix</keyword>
<feature type="region of interest" description="Disordered" evidence="12">
    <location>
        <begin position="35"/>
        <end position="60"/>
    </location>
</feature>
<dbReference type="PROSITE" id="PS01206">
    <property type="entry name" value="ASC"/>
    <property type="match status" value="1"/>
</dbReference>
<keyword evidence="14" id="KW-1185">Reference proteome</keyword>
<evidence type="ECO:0000256" key="9">
    <source>
        <dbReference type="ARBA" id="ARBA00023201"/>
    </source>
</evidence>
<evidence type="ECO:0000256" key="12">
    <source>
        <dbReference type="SAM" id="MobiDB-lite"/>
    </source>
</evidence>
<evidence type="ECO:0000256" key="2">
    <source>
        <dbReference type="ARBA" id="ARBA00022448"/>
    </source>
</evidence>
<dbReference type="PRINTS" id="PR01078">
    <property type="entry name" value="AMINACHANNEL"/>
</dbReference>
<evidence type="ECO:0000256" key="10">
    <source>
        <dbReference type="ARBA" id="ARBA00023303"/>
    </source>
</evidence>
<dbReference type="Gene3D" id="1.10.287.770">
    <property type="entry name" value="YojJ-like"/>
    <property type="match status" value="1"/>
</dbReference>
<evidence type="ECO:0000256" key="5">
    <source>
        <dbReference type="ARBA" id="ARBA00022989"/>
    </source>
</evidence>
<dbReference type="PANTHER" id="PTHR11690">
    <property type="entry name" value="AMILORIDE-SENSITIVE SODIUM CHANNEL-RELATED"/>
    <property type="match status" value="1"/>
</dbReference>
<evidence type="ECO:0000313" key="15">
    <source>
        <dbReference type="RefSeq" id="XP_006815422.1"/>
    </source>
</evidence>
<proteinExistence type="inferred from homology"/>
<feature type="transmembrane region" description="Helical" evidence="13">
    <location>
        <begin position="91"/>
        <end position="109"/>
    </location>
</feature>
<dbReference type="RefSeq" id="XP_006815422.1">
    <property type="nucleotide sequence ID" value="XM_006815359.1"/>
</dbReference>
<dbReference type="InterPro" id="IPR001873">
    <property type="entry name" value="ENaC"/>
</dbReference>
<dbReference type="Gene3D" id="2.60.470.10">
    <property type="entry name" value="Acid-sensing ion channels like domains"/>
    <property type="match status" value="1"/>
</dbReference>
<feature type="transmembrane region" description="Helical" evidence="13">
    <location>
        <begin position="467"/>
        <end position="490"/>
    </location>
</feature>
<dbReference type="Pfam" id="PF00858">
    <property type="entry name" value="ASC"/>
    <property type="match status" value="1"/>
</dbReference>
<evidence type="ECO:0000256" key="4">
    <source>
        <dbReference type="ARBA" id="ARBA00022692"/>
    </source>
</evidence>
<dbReference type="GeneID" id="102801356"/>
<dbReference type="PANTHER" id="PTHR11690:SF300">
    <property type="entry name" value="PICKPOCKET PROTEIN 19"/>
    <property type="match status" value="1"/>
</dbReference>
<keyword evidence="8 13" id="KW-0472">Membrane</keyword>
<feature type="compositionally biased region" description="Basic and acidic residues" evidence="12">
    <location>
        <begin position="35"/>
        <end position="45"/>
    </location>
</feature>
<reference evidence="15" key="1">
    <citation type="submission" date="2025-08" db="UniProtKB">
        <authorList>
            <consortium name="RefSeq"/>
        </authorList>
    </citation>
    <scope>IDENTIFICATION</scope>
    <source>
        <tissue evidence="15">Testes</tissue>
    </source>
</reference>
<organism evidence="14 15">
    <name type="scientific">Saccoglossus kowalevskii</name>
    <name type="common">Acorn worm</name>
    <dbReference type="NCBI Taxonomy" id="10224"/>
    <lineage>
        <taxon>Eukaryota</taxon>
        <taxon>Metazoa</taxon>
        <taxon>Hemichordata</taxon>
        <taxon>Enteropneusta</taxon>
        <taxon>Harrimaniidae</taxon>
        <taxon>Saccoglossus</taxon>
    </lineage>
</organism>
<evidence type="ECO:0000256" key="13">
    <source>
        <dbReference type="SAM" id="Phobius"/>
    </source>
</evidence>
<evidence type="ECO:0000256" key="6">
    <source>
        <dbReference type="ARBA" id="ARBA00023053"/>
    </source>
</evidence>
<protein>
    <submittedName>
        <fullName evidence="15">Acid-sensing ion channel 3-like</fullName>
    </submittedName>
</protein>
<evidence type="ECO:0000256" key="3">
    <source>
        <dbReference type="ARBA" id="ARBA00022461"/>
    </source>
</evidence>
<evidence type="ECO:0000313" key="14">
    <source>
        <dbReference type="Proteomes" id="UP000694865"/>
    </source>
</evidence>
<sequence>MDNTEKRECDKANNGFPKFKKSTSLLALFFRDLSEQRSQKDRDSQDSSDEEENGDEKKVEDESVIGDFAQKSTISGMKYVSDKKSRIPRRCFWLLVVLTGAGFLVYQIVRSVNLYLDYPVNVDVKITYANDLPFPAITICNMNLLRRLELEHYEGHDAIEFLELLYPLVTEKTSPVPENIIQNFTLTTVANLTDLLMRYGHQKENMVILCHWKSSACSSVNFTTTITDYGLCHTFNSGLEGTAPLRVDNTGARYGLTLYVDIEQGEYGRGPRESAGLKIAIHNQRDIPLVSDLGFAVSPGTHTLIGLRMTKISSLPNPYGLCKSKKLQFYGDYTMSKCQLECLTHFIVGRCGCKQAYMPGQVRHCSPQDVYNCYLPNLGEYAGHKDMCECPVPCERTIYSSRLSYAQFPSDFAANEYSKLLNNSDSDYIRRNGLKLEIFYEELSFKEVTHQVEYELFKLFSDIGGSMGLLLGASFVTIVEIFDFACLNLYRRVRSKWRPRITPIETKS</sequence>
<evidence type="ECO:0000256" key="1">
    <source>
        <dbReference type="ARBA" id="ARBA00004141"/>
    </source>
</evidence>
<keyword evidence="4 11" id="KW-0812">Transmembrane</keyword>
<keyword evidence="9 11" id="KW-0739">Sodium transport</keyword>
<dbReference type="InterPro" id="IPR020903">
    <property type="entry name" value="ENaC_CS"/>
</dbReference>
<keyword evidence="6" id="KW-0915">Sodium</keyword>
<evidence type="ECO:0000256" key="11">
    <source>
        <dbReference type="RuleBase" id="RU000679"/>
    </source>
</evidence>
<comment type="subcellular location">
    <subcellularLocation>
        <location evidence="1">Membrane</location>
        <topology evidence="1">Multi-pass membrane protein</topology>
    </subcellularLocation>
</comment>
<keyword evidence="10 11" id="KW-0407">Ion channel</keyword>
<keyword evidence="7 11" id="KW-0406">Ion transport</keyword>
<accession>A0ABM0M5Y1</accession>
<keyword evidence="2 11" id="KW-0813">Transport</keyword>
<dbReference type="Proteomes" id="UP000694865">
    <property type="component" value="Unplaced"/>
</dbReference>
<gene>
    <name evidence="15" type="primary">LOC102801356</name>
</gene>
<comment type="similarity">
    <text evidence="11">Belongs to the amiloride-sensitive sodium channel (TC 1.A.6) family.</text>
</comment>